<evidence type="ECO:0000313" key="1">
    <source>
        <dbReference type="EMBL" id="CAK4034498.1"/>
    </source>
</evidence>
<dbReference type="AlphaFoldDB" id="A0AAI8Z8N8"/>
<evidence type="ECO:0000313" key="2">
    <source>
        <dbReference type="Proteomes" id="UP001296104"/>
    </source>
</evidence>
<name>A0AAI8Z8N8_9PEZI</name>
<sequence>MGQREELKARIAALAGDIKQRKIDLGTSGGATIPQVIGNTGVQRTQQTAVPTRSKTQERRWATYYTVDRRSQKQLAQKESVQLLATGEDESVADIFIDNPYLEQDPRAPLLSYDSHNEEVEGAGASIADVFFEHPNLEWDPGDMGSLLVVNDYADARGERDGECDEFTVYANPTTAKRRQFRKRRRV</sequence>
<reference evidence="1" key="1">
    <citation type="submission" date="2023-11" db="EMBL/GenBank/DDBJ databases">
        <authorList>
            <person name="Alioto T."/>
            <person name="Alioto T."/>
            <person name="Gomez Garrido J."/>
        </authorList>
    </citation>
    <scope>NUCLEOTIDE SEQUENCE</scope>
</reference>
<dbReference type="Proteomes" id="UP001296104">
    <property type="component" value="Unassembled WGS sequence"/>
</dbReference>
<accession>A0AAI8Z8N8</accession>
<gene>
    <name evidence="1" type="ORF">LECACI_7A009656</name>
</gene>
<protein>
    <submittedName>
        <fullName evidence="1">Uncharacterized protein</fullName>
    </submittedName>
</protein>
<comment type="caution">
    <text evidence="1">The sequence shown here is derived from an EMBL/GenBank/DDBJ whole genome shotgun (WGS) entry which is preliminary data.</text>
</comment>
<organism evidence="1 2">
    <name type="scientific">Lecanosticta acicola</name>
    <dbReference type="NCBI Taxonomy" id="111012"/>
    <lineage>
        <taxon>Eukaryota</taxon>
        <taxon>Fungi</taxon>
        <taxon>Dikarya</taxon>
        <taxon>Ascomycota</taxon>
        <taxon>Pezizomycotina</taxon>
        <taxon>Dothideomycetes</taxon>
        <taxon>Dothideomycetidae</taxon>
        <taxon>Mycosphaerellales</taxon>
        <taxon>Mycosphaerellaceae</taxon>
        <taxon>Lecanosticta</taxon>
    </lineage>
</organism>
<proteinExistence type="predicted"/>
<keyword evidence="2" id="KW-1185">Reference proteome</keyword>
<dbReference type="EMBL" id="CAVMBE010000121">
    <property type="protein sequence ID" value="CAK4034498.1"/>
    <property type="molecule type" value="Genomic_DNA"/>
</dbReference>